<dbReference type="InterPro" id="IPR003776">
    <property type="entry name" value="YcaO-like_dom"/>
</dbReference>
<sequence length="100" mass="10730">MARVAVVVGRAGPRDSAARGDAARLRELVDALNVRPAYREPTTPEAATAGLRCVRVLSPDLAPLHADHRWPHLGGRAADVAWRYPGRSGRFPDPAPHPLG</sequence>
<keyword evidence="3" id="KW-1185">Reference proteome</keyword>
<dbReference type="PROSITE" id="PS51664">
    <property type="entry name" value="YCAO"/>
    <property type="match status" value="1"/>
</dbReference>
<feature type="domain" description="YcaO" evidence="1">
    <location>
        <begin position="1"/>
        <end position="100"/>
    </location>
</feature>
<accession>A0A543JL26</accession>
<organism evidence="2 3">
    <name type="scientific">Saccharothrix saharensis</name>
    <dbReference type="NCBI Taxonomy" id="571190"/>
    <lineage>
        <taxon>Bacteria</taxon>
        <taxon>Bacillati</taxon>
        <taxon>Actinomycetota</taxon>
        <taxon>Actinomycetes</taxon>
        <taxon>Pseudonocardiales</taxon>
        <taxon>Pseudonocardiaceae</taxon>
        <taxon>Saccharothrix</taxon>
    </lineage>
</organism>
<dbReference type="Proteomes" id="UP000316628">
    <property type="component" value="Unassembled WGS sequence"/>
</dbReference>
<evidence type="ECO:0000259" key="1">
    <source>
        <dbReference type="PROSITE" id="PS51664"/>
    </source>
</evidence>
<dbReference type="EMBL" id="VFPP01000001">
    <property type="protein sequence ID" value="TQM83523.1"/>
    <property type="molecule type" value="Genomic_DNA"/>
</dbReference>
<gene>
    <name evidence="2" type="ORF">FHX81_5949</name>
</gene>
<evidence type="ECO:0000313" key="2">
    <source>
        <dbReference type="EMBL" id="TQM83523.1"/>
    </source>
</evidence>
<dbReference type="OrthoDB" id="2379922at2"/>
<proteinExistence type="predicted"/>
<comment type="caution">
    <text evidence="2">The sequence shown here is derived from an EMBL/GenBank/DDBJ whole genome shotgun (WGS) entry which is preliminary data.</text>
</comment>
<reference evidence="2 3" key="1">
    <citation type="submission" date="2019-06" db="EMBL/GenBank/DDBJ databases">
        <title>Sequencing the genomes of 1000 actinobacteria strains.</title>
        <authorList>
            <person name="Klenk H.-P."/>
        </authorList>
    </citation>
    <scope>NUCLEOTIDE SEQUENCE [LARGE SCALE GENOMIC DNA]</scope>
    <source>
        <strain evidence="2 3">DSM 45456</strain>
    </source>
</reference>
<dbReference type="RefSeq" id="WP_141981350.1">
    <property type="nucleotide sequence ID" value="NZ_VFPP01000001.1"/>
</dbReference>
<name>A0A543JL26_9PSEU</name>
<dbReference type="AlphaFoldDB" id="A0A543JL26"/>
<protein>
    <recommendedName>
        <fullName evidence="1">YcaO domain-containing protein</fullName>
    </recommendedName>
</protein>
<evidence type="ECO:0000313" key="3">
    <source>
        <dbReference type="Proteomes" id="UP000316628"/>
    </source>
</evidence>